<dbReference type="PROSITE" id="PS50026">
    <property type="entry name" value="EGF_3"/>
    <property type="match status" value="2"/>
</dbReference>
<evidence type="ECO:0000259" key="7">
    <source>
        <dbReference type="PROSITE" id="PS50026"/>
    </source>
</evidence>
<dbReference type="PROSITE" id="PS00022">
    <property type="entry name" value="EGF_1"/>
    <property type="match status" value="4"/>
</dbReference>
<evidence type="ECO:0000256" key="6">
    <source>
        <dbReference type="SAM" id="MobiDB-lite"/>
    </source>
</evidence>
<feature type="compositionally biased region" description="Polar residues" evidence="6">
    <location>
        <begin position="874"/>
        <end position="891"/>
    </location>
</feature>
<dbReference type="InterPro" id="IPR000742">
    <property type="entry name" value="EGF"/>
</dbReference>
<dbReference type="GeneTree" id="ENSGT00950000183101"/>
<keyword evidence="4 5" id="KW-1015">Disulfide bond</keyword>
<reference evidence="8 9" key="1">
    <citation type="submission" date="2018-05" db="EMBL/GenBank/DDBJ databases">
        <authorList>
            <person name="Datahose"/>
        </authorList>
    </citation>
    <scope>NUCLEOTIDE SEQUENCE</scope>
</reference>
<feature type="compositionally biased region" description="Basic and acidic residues" evidence="6">
    <location>
        <begin position="918"/>
        <end position="933"/>
    </location>
</feature>
<reference evidence="9" key="2">
    <citation type="submission" date="2023-03" db="EMBL/GenBank/DDBJ databases">
        <authorList>
            <consortium name="Wellcome Sanger Institute Data Sharing"/>
        </authorList>
    </citation>
    <scope>NUCLEOTIDE SEQUENCE [LARGE SCALE GENOMIC DNA]</scope>
</reference>
<dbReference type="InterPro" id="IPR042635">
    <property type="entry name" value="MEGF10/SREC1/2-like"/>
</dbReference>
<dbReference type="SMART" id="SM00181">
    <property type="entry name" value="EGF"/>
    <property type="match status" value="7"/>
</dbReference>
<dbReference type="GO" id="GO:0030169">
    <property type="term" value="F:low-density lipoprotein particle binding"/>
    <property type="evidence" value="ECO:0007669"/>
    <property type="project" value="TreeGrafter"/>
</dbReference>
<evidence type="ECO:0000313" key="9">
    <source>
        <dbReference type="Proteomes" id="UP000265100"/>
    </source>
</evidence>
<sequence>MGIFSPTFTTYKEDKGFLHHLLTCVLKEVALTSPGNGKRKPGGFDLSGYAGATRRLTGQKERGKGGGKGGGRLRDRYCPSRNKDGNIFVPGCAFRLEMKLLLRALSALLCFSLACAHTLDPAGKNVCQNIRDPSNLFCCLGWRQEGKECTIPVCEGEQACLKGEICLYPGLCRCPPGYYGAECKTNCPLEFWGPDCRQICKCYPNGRCHPATGECTCHPLRWGPLCKQTCRCSRHGRCHPIHGNCTCDTSYSGSTCAKPCQCDIGGSVGPSCDQQTGKCQCHKGHWGMRCTNPCDCNQSPCNQRNGVCECKPGMWGTSCDLSCKCDLKHSSCDVMSGTCLCHPGYMGLFCNQPCEAGKYGIDCKRSCGHCKDNQLCSLIDGTCAACEPGWNGTRCDRPCSSGFHGDGCKEGCPRCRNNEPCDPKTGLCQSCDPGWTGPRCQERCLNGRFGDACLLTCSPCFHGNCHHVTGKCVCAPGFQGESCNNSCPALRFGFNCSSVCDCGEGVACDSVTGACPNSTTTVADGGFLVRMKYHVYSVLANIGAALPCISAWSSGLPRVTVSHHDPELTFNHSFIEPPSSGWVTEGSSFDSDEETGEALYCVPPMEDIPAVAGGEFQEMSSKCNMFLDPSGFSSEDISSPFNIPRTSSIAKAKRPSVSFAEGTRFSPKERRGSAQDPCALPRSKPKSSWGVLMLSALQSQGSTARTGEGNGLEGEKEKDGVDVTDSQELNCEEADQEVDRTPSRSTLQVPGASGRRRTMSNTAAHKGTSSASDAQEGGSHKVTTVYVTVGKAGKPITKTEPSSEGPVQAMLRRLGSLQRQKEQESGRPKPKGSEGIIKPPRKKLGARAAVWEQGGPSTREAGVCKPIRRKHSSHNCSDAAGSNGTLPTESGTPKRPLSSILKSVPEVASADSGSNLRAEGDERQHAASHHEEQIESSYRTLRPVGDGTSPIEIITNEGAAVSMTDEPWYENVQIKNS</sequence>
<feature type="domain" description="EGF-like" evidence="7">
    <location>
        <begin position="449"/>
        <end position="484"/>
    </location>
</feature>
<evidence type="ECO:0000313" key="8">
    <source>
        <dbReference type="Ensembl" id="ENSACLP00000031269.1"/>
    </source>
</evidence>
<dbReference type="GO" id="GO:0016020">
    <property type="term" value="C:membrane"/>
    <property type="evidence" value="ECO:0007669"/>
    <property type="project" value="TreeGrafter"/>
</dbReference>
<reference evidence="8" key="4">
    <citation type="submission" date="2025-09" db="UniProtKB">
        <authorList>
            <consortium name="Ensembl"/>
        </authorList>
    </citation>
    <scope>IDENTIFICATION</scope>
</reference>
<evidence type="ECO:0000256" key="5">
    <source>
        <dbReference type="PROSITE-ProRule" id="PRU00076"/>
    </source>
</evidence>
<dbReference type="SMART" id="SM00180">
    <property type="entry name" value="EGF_Lam"/>
    <property type="match status" value="2"/>
</dbReference>
<dbReference type="GO" id="GO:0016322">
    <property type="term" value="P:neuron remodeling"/>
    <property type="evidence" value="ECO:0007669"/>
    <property type="project" value="TreeGrafter"/>
</dbReference>
<dbReference type="FunFam" id="2.170.300.10:FF:000041">
    <property type="entry name" value="Tyrosine protein kinase receptor tie-1, putative"/>
    <property type="match status" value="1"/>
</dbReference>
<feature type="domain" description="EGF-like" evidence="7">
    <location>
        <begin position="150"/>
        <end position="184"/>
    </location>
</feature>
<comment type="caution">
    <text evidence="5">Lacks conserved residue(s) required for the propagation of feature annotation.</text>
</comment>
<organism evidence="8 9">
    <name type="scientific">Astatotilapia calliptera</name>
    <name type="common">Eastern happy</name>
    <name type="synonym">Chromis callipterus</name>
    <dbReference type="NCBI Taxonomy" id="8154"/>
    <lineage>
        <taxon>Eukaryota</taxon>
        <taxon>Metazoa</taxon>
        <taxon>Chordata</taxon>
        <taxon>Craniata</taxon>
        <taxon>Vertebrata</taxon>
        <taxon>Euteleostomi</taxon>
        <taxon>Actinopterygii</taxon>
        <taxon>Neopterygii</taxon>
        <taxon>Teleostei</taxon>
        <taxon>Neoteleostei</taxon>
        <taxon>Acanthomorphata</taxon>
        <taxon>Ovalentaria</taxon>
        <taxon>Cichlomorphae</taxon>
        <taxon>Cichliformes</taxon>
        <taxon>Cichlidae</taxon>
        <taxon>African cichlids</taxon>
        <taxon>Pseudocrenilabrinae</taxon>
        <taxon>Haplochromini</taxon>
        <taxon>Astatotilapia</taxon>
    </lineage>
</organism>
<dbReference type="PANTHER" id="PTHR24043">
    <property type="entry name" value="SCAVENGER RECEPTOR CLASS F"/>
    <property type="match status" value="1"/>
</dbReference>
<dbReference type="STRING" id="8154.ENSACLP00000031269"/>
<evidence type="ECO:0000256" key="3">
    <source>
        <dbReference type="ARBA" id="ARBA00022737"/>
    </source>
</evidence>
<proteinExistence type="predicted"/>
<dbReference type="GO" id="GO:0016358">
    <property type="term" value="P:dendrite development"/>
    <property type="evidence" value="ECO:0007669"/>
    <property type="project" value="TreeGrafter"/>
</dbReference>
<keyword evidence="1 5" id="KW-0245">EGF-like domain</keyword>
<accession>A0A3P8QQH0</accession>
<dbReference type="Gene3D" id="2.170.300.10">
    <property type="entry name" value="Tie2 ligand-binding domain superfamily"/>
    <property type="match status" value="2"/>
</dbReference>
<name>A0A3P8QQH0_ASTCA</name>
<keyword evidence="3" id="KW-0677">Repeat</keyword>
<feature type="disulfide bond" evidence="5">
    <location>
        <begin position="174"/>
        <end position="183"/>
    </location>
</feature>
<dbReference type="Pfam" id="PF00053">
    <property type="entry name" value="EGF_laminin"/>
    <property type="match status" value="3"/>
</dbReference>
<evidence type="ECO:0000256" key="2">
    <source>
        <dbReference type="ARBA" id="ARBA00022729"/>
    </source>
</evidence>
<feature type="region of interest" description="Disordered" evidence="6">
    <location>
        <begin position="650"/>
        <end position="686"/>
    </location>
</feature>
<protein>
    <recommendedName>
        <fullName evidence="7">EGF-like domain-containing protein</fullName>
    </recommendedName>
</protein>
<dbReference type="GO" id="GO:0005044">
    <property type="term" value="F:scavenger receptor activity"/>
    <property type="evidence" value="ECO:0007669"/>
    <property type="project" value="InterPro"/>
</dbReference>
<dbReference type="GO" id="GO:0007157">
    <property type="term" value="P:heterophilic cell-cell adhesion via plasma membrane cell adhesion molecules"/>
    <property type="evidence" value="ECO:0007669"/>
    <property type="project" value="TreeGrafter"/>
</dbReference>
<keyword evidence="2" id="KW-0732">Signal</keyword>
<feature type="region of interest" description="Disordered" evidence="6">
    <location>
        <begin position="792"/>
        <end position="946"/>
    </location>
</feature>
<dbReference type="PANTHER" id="PTHR24043:SF0">
    <property type="entry name" value="SCAVENGER RECEPTOR CLASS F MEMBER 1"/>
    <property type="match status" value="1"/>
</dbReference>
<dbReference type="CDD" id="cd00055">
    <property type="entry name" value="EGF_Lam"/>
    <property type="match status" value="2"/>
</dbReference>
<dbReference type="Bgee" id="ENSACLG00000021148">
    <property type="expression patterns" value="Expressed in liver and 2 other cell types or tissues"/>
</dbReference>
<dbReference type="AlphaFoldDB" id="A0A3P8QQH0"/>
<dbReference type="PRINTS" id="PR00011">
    <property type="entry name" value="EGFLAMININ"/>
</dbReference>
<evidence type="ECO:0000256" key="1">
    <source>
        <dbReference type="ARBA" id="ARBA00022536"/>
    </source>
</evidence>
<dbReference type="OMA" id="CFHGNCH"/>
<dbReference type="Ensembl" id="ENSACLT00000032002.2">
    <property type="protein sequence ID" value="ENSACLP00000031269.1"/>
    <property type="gene ID" value="ENSACLG00000021148.2"/>
</dbReference>
<feature type="disulfide bond" evidence="5">
    <location>
        <begin position="474"/>
        <end position="483"/>
    </location>
</feature>
<evidence type="ECO:0000256" key="4">
    <source>
        <dbReference type="ARBA" id="ARBA00023157"/>
    </source>
</evidence>
<feature type="region of interest" description="Disordered" evidence="6">
    <location>
        <begin position="700"/>
        <end position="779"/>
    </location>
</feature>
<gene>
    <name evidence="8" type="primary">SCARF1</name>
</gene>
<dbReference type="InterPro" id="IPR002049">
    <property type="entry name" value="LE_dom"/>
</dbReference>
<dbReference type="Proteomes" id="UP000265100">
    <property type="component" value="Chromosome 14"/>
</dbReference>
<reference evidence="8" key="3">
    <citation type="submission" date="2025-08" db="UniProtKB">
        <authorList>
            <consortium name="Ensembl"/>
        </authorList>
    </citation>
    <scope>IDENTIFICATION</scope>
</reference>
<feature type="compositionally biased region" description="Polar residues" evidence="6">
    <location>
        <begin position="759"/>
        <end position="773"/>
    </location>
</feature>
<keyword evidence="9" id="KW-1185">Reference proteome</keyword>